<evidence type="ECO:0000256" key="2">
    <source>
        <dbReference type="ARBA" id="ARBA00022475"/>
    </source>
</evidence>
<reference evidence="9" key="2">
    <citation type="journal article" date="2011" name="J. Biotechnol.">
        <title>Genome sequence of B. amyloliquefaciens type strain DSM7(T) reveals differences to plant-associated B. amyloliquefaciens FZB42.</title>
        <authorList>
            <person name="Ruckert C."/>
            <person name="Blom J."/>
            <person name="Chen X."/>
            <person name="Reva O."/>
            <person name="Borriss R."/>
        </authorList>
    </citation>
    <scope>NUCLEOTIDE SEQUENCE [LARGE SCALE GENOMIC DNA]</scope>
    <source>
        <strain evidence="9">DSM 7</strain>
    </source>
</reference>
<dbReference type="AlphaFoldDB" id="A0A9P1NGM7"/>
<dbReference type="InterPro" id="IPR050545">
    <property type="entry name" value="Mycobact_MmpL"/>
</dbReference>
<dbReference type="Proteomes" id="UP000006562">
    <property type="component" value="Chromosome"/>
</dbReference>
<keyword evidence="4 6" id="KW-1133">Transmembrane helix</keyword>
<evidence type="ECO:0000313" key="9">
    <source>
        <dbReference type="Proteomes" id="UP000006562"/>
    </source>
</evidence>
<proteinExistence type="predicted"/>
<dbReference type="Gene3D" id="1.20.1640.10">
    <property type="entry name" value="Multidrug efflux transporter AcrB transmembrane domain"/>
    <property type="match status" value="1"/>
</dbReference>
<evidence type="ECO:0000256" key="1">
    <source>
        <dbReference type="ARBA" id="ARBA00004651"/>
    </source>
</evidence>
<dbReference type="InterPro" id="IPR004869">
    <property type="entry name" value="MMPL_dom"/>
</dbReference>
<dbReference type="GO" id="GO:0005886">
    <property type="term" value="C:plasma membrane"/>
    <property type="evidence" value="ECO:0007669"/>
    <property type="project" value="UniProtKB-SubCell"/>
</dbReference>
<keyword evidence="2" id="KW-1003">Cell membrane</keyword>
<evidence type="ECO:0000256" key="6">
    <source>
        <dbReference type="SAM" id="Phobius"/>
    </source>
</evidence>
<dbReference type="PANTHER" id="PTHR33406:SF13">
    <property type="entry name" value="MEMBRANE PROTEIN YDFJ"/>
    <property type="match status" value="1"/>
</dbReference>
<evidence type="ECO:0000313" key="8">
    <source>
        <dbReference type="EMBL" id="CBI41619.1"/>
    </source>
</evidence>
<evidence type="ECO:0000256" key="5">
    <source>
        <dbReference type="ARBA" id="ARBA00023136"/>
    </source>
</evidence>
<dbReference type="KEGG" id="bao:BAMF_0493"/>
<evidence type="ECO:0000256" key="3">
    <source>
        <dbReference type="ARBA" id="ARBA00022692"/>
    </source>
</evidence>
<keyword evidence="9" id="KW-1185">Reference proteome</keyword>
<evidence type="ECO:0000259" key="7">
    <source>
        <dbReference type="Pfam" id="PF03176"/>
    </source>
</evidence>
<accession>A0A9P1NGM7</accession>
<dbReference type="SUPFAM" id="SSF82866">
    <property type="entry name" value="Multidrug efflux transporter AcrB transmembrane domain"/>
    <property type="match status" value="1"/>
</dbReference>
<dbReference type="EMBL" id="FN597644">
    <property type="protein sequence ID" value="CBI41619.1"/>
    <property type="molecule type" value="Genomic_DNA"/>
</dbReference>
<comment type="subcellular location">
    <subcellularLocation>
        <location evidence="1">Cell membrane</location>
        <topology evidence="1">Multi-pass membrane protein</topology>
    </subcellularLocation>
</comment>
<keyword evidence="3 6" id="KW-0812">Transmembrane</keyword>
<evidence type="ECO:0000256" key="4">
    <source>
        <dbReference type="ARBA" id="ARBA00022989"/>
    </source>
</evidence>
<gene>
    <name evidence="8" type="primary">ydfJ</name>
    <name evidence="8" type="ordered locus">BAMF_0493</name>
</gene>
<sequence length="123" mass="13605">MFIRIEKCRASRKKAKNPVQAIHAGLKHNGPVVTAAGLIMIFVFAGFIFAGEATIKSMGLAMAFGVLFDAFIVRMTIIPSVMKLMGHAAWYLPKRLDKIIPNVDIEGHKLTQGKMPEKPKEQN</sequence>
<feature type="transmembrane region" description="Helical" evidence="6">
    <location>
        <begin position="32"/>
        <end position="51"/>
    </location>
</feature>
<dbReference type="Pfam" id="PF03176">
    <property type="entry name" value="MMPL"/>
    <property type="match status" value="1"/>
</dbReference>
<keyword evidence="5 6" id="KW-0472">Membrane</keyword>
<protein>
    <submittedName>
        <fullName evidence="8">Proton metabolite efflux transporter</fullName>
    </submittedName>
</protein>
<reference evidence="8 9" key="1">
    <citation type="journal article" date="2011" name="Int. J. Syst. Evol. Microbiol.">
        <title>Relationship of Bacillus amyloliquefaciens clades associated with strains DSM 7T and FZB42T: a proposal for Bacillus amyloliquefaciens subsp. amyloliquefaciens subsp. nov. and Bacillus amyloliquefaciens subsp. plantarum subsp. nov. based on complete genome sequence comparisons.</title>
        <authorList>
            <person name="Borriss R."/>
            <person name="Chen X.H."/>
            <person name="Rueckert C."/>
            <person name="Blom J."/>
            <person name="Becker A."/>
            <person name="Baumgarth B."/>
            <person name="Fan B."/>
            <person name="Pukall R."/>
            <person name="Schumann P."/>
            <person name="Sproer C."/>
            <person name="Junge H."/>
            <person name="Vater J."/>
            <person name="Puhler A."/>
            <person name="Klenk H.P."/>
        </authorList>
    </citation>
    <scope>NUCLEOTIDE SEQUENCE [LARGE SCALE GENOMIC DNA]</scope>
    <source>
        <strain evidence="9">DSM 7</strain>
    </source>
</reference>
<feature type="domain" description="Membrane transport protein MMPL" evidence="7">
    <location>
        <begin position="6"/>
        <end position="96"/>
    </location>
</feature>
<organism evidence="8 9">
    <name type="scientific">Bacillus amyloliquefaciens (strain ATCC 23350 / DSM 7 / BCRC 11601 / CCUG 28519 / NBRC 15535 / NRRL B-14393 / F)</name>
    <dbReference type="NCBI Taxonomy" id="692420"/>
    <lineage>
        <taxon>Bacteria</taxon>
        <taxon>Bacillati</taxon>
        <taxon>Bacillota</taxon>
        <taxon>Bacilli</taxon>
        <taxon>Bacillales</taxon>
        <taxon>Bacillaceae</taxon>
        <taxon>Bacillus</taxon>
        <taxon>Bacillus amyloliquefaciens group</taxon>
    </lineage>
</organism>
<name>A0A9P1NGM7_BACAS</name>
<dbReference type="PANTHER" id="PTHR33406">
    <property type="entry name" value="MEMBRANE PROTEIN MJ1562-RELATED"/>
    <property type="match status" value="1"/>
</dbReference>